<dbReference type="GO" id="GO:0006564">
    <property type="term" value="P:L-serine biosynthetic process"/>
    <property type="evidence" value="ECO:0007669"/>
    <property type="project" value="UniProtKB-UniRule"/>
</dbReference>
<dbReference type="GO" id="GO:0051287">
    <property type="term" value="F:NAD binding"/>
    <property type="evidence" value="ECO:0007669"/>
    <property type="project" value="UniProtKB-UniRule"/>
</dbReference>
<keyword evidence="7 9" id="KW-0718">Serine biosynthesis</keyword>
<comment type="pathway">
    <text evidence="1 9">Amino-acid biosynthesis; L-serine biosynthesis; L-serine from 3-phospho-D-glycerate: step 1/3.</text>
</comment>
<dbReference type="Pfam" id="PF00389">
    <property type="entry name" value="2-Hacid_dh"/>
    <property type="match status" value="1"/>
</dbReference>
<evidence type="ECO:0000256" key="2">
    <source>
        <dbReference type="ARBA" id="ARBA00005854"/>
    </source>
</evidence>
<dbReference type="PANTHER" id="PTHR42938">
    <property type="entry name" value="FORMATE DEHYDROGENASE 1"/>
    <property type="match status" value="1"/>
</dbReference>
<feature type="domain" description="ACT" evidence="10">
    <location>
        <begin position="456"/>
        <end position="528"/>
    </location>
</feature>
<dbReference type="SUPFAM" id="SSF143548">
    <property type="entry name" value="Serine metabolism enzymes domain"/>
    <property type="match status" value="1"/>
</dbReference>
<gene>
    <name evidence="11" type="ordered locus">Mpet_0343</name>
</gene>
<name>E1RFW5_METP4</name>
<comment type="catalytic activity">
    <reaction evidence="8 9">
        <text>(2R)-3-phosphoglycerate + NAD(+) = 3-phosphooxypyruvate + NADH + H(+)</text>
        <dbReference type="Rhea" id="RHEA:12641"/>
        <dbReference type="ChEBI" id="CHEBI:15378"/>
        <dbReference type="ChEBI" id="CHEBI:18110"/>
        <dbReference type="ChEBI" id="CHEBI:57540"/>
        <dbReference type="ChEBI" id="CHEBI:57945"/>
        <dbReference type="ChEBI" id="CHEBI:58272"/>
        <dbReference type="EC" id="1.1.1.95"/>
    </reaction>
</comment>
<evidence type="ECO:0000256" key="6">
    <source>
        <dbReference type="ARBA" id="ARBA00023027"/>
    </source>
</evidence>
<dbReference type="STRING" id="679926.Mpet_0343"/>
<evidence type="ECO:0000259" key="10">
    <source>
        <dbReference type="PROSITE" id="PS51671"/>
    </source>
</evidence>
<dbReference type="RefSeq" id="WP_013328296.1">
    <property type="nucleotide sequence ID" value="NC_014507.1"/>
</dbReference>
<evidence type="ECO:0000256" key="4">
    <source>
        <dbReference type="ARBA" id="ARBA00021582"/>
    </source>
</evidence>
<dbReference type="UniPathway" id="UPA00135">
    <property type="reaction ID" value="UER00196"/>
</dbReference>
<reference evidence="11 12" key="1">
    <citation type="journal article" date="2010" name="Stand. Genomic Sci.">
        <title>Complete genome sequence of Methanoplanus petrolearius type strain (SEBR 4847).</title>
        <authorList>
            <person name="Brambilla E."/>
            <person name="Djao O.D."/>
            <person name="Daligault H."/>
            <person name="Lapidus A."/>
            <person name="Lucas S."/>
            <person name="Hammon N."/>
            <person name="Nolan M."/>
            <person name="Tice H."/>
            <person name="Cheng J.F."/>
            <person name="Han C."/>
            <person name="Tapia R."/>
            <person name="Goodwin L."/>
            <person name="Pitluck S."/>
            <person name="Liolios K."/>
            <person name="Ivanova N."/>
            <person name="Mavromatis K."/>
            <person name="Mikhailova N."/>
            <person name="Pati A."/>
            <person name="Chen A."/>
            <person name="Palaniappan K."/>
            <person name="Land M."/>
            <person name="Hauser L."/>
            <person name="Chang Y.J."/>
            <person name="Jeffries C.D."/>
            <person name="Rohde M."/>
            <person name="Spring S."/>
            <person name="Sikorski J."/>
            <person name="Goker M."/>
            <person name="Woyke T."/>
            <person name="Bristow J."/>
            <person name="Eisen J.A."/>
            <person name="Markowitz V."/>
            <person name="Hugenholtz P."/>
            <person name="Kyrpides N.C."/>
            <person name="Klenk H.P."/>
        </authorList>
    </citation>
    <scope>NUCLEOTIDE SEQUENCE [LARGE SCALE GENOMIC DNA]</scope>
    <source>
        <strain evidence="12">DSM 11571 / OCM 486 / SEBR 4847</strain>
    </source>
</reference>
<keyword evidence="6 9" id="KW-0520">NAD</keyword>
<dbReference type="FunFam" id="3.30.70.260:FF:000008">
    <property type="entry name" value="D-3-phosphoglycerate dehydrogenase, chloroplastic"/>
    <property type="match status" value="1"/>
</dbReference>
<dbReference type="HOGENOM" id="CLU_019796_8_1_2"/>
<proteinExistence type="inferred from homology"/>
<dbReference type="InterPro" id="IPR036291">
    <property type="entry name" value="NAD(P)-bd_dom_sf"/>
</dbReference>
<evidence type="ECO:0000256" key="8">
    <source>
        <dbReference type="ARBA" id="ARBA00048731"/>
    </source>
</evidence>
<dbReference type="EC" id="1.1.1.95" evidence="3 9"/>
<keyword evidence="9" id="KW-0028">Amino-acid biosynthesis</keyword>
<dbReference type="PROSITE" id="PS00065">
    <property type="entry name" value="D_2_HYDROXYACID_DH_1"/>
    <property type="match status" value="1"/>
</dbReference>
<dbReference type="InterPro" id="IPR006236">
    <property type="entry name" value="PGDH"/>
</dbReference>
<dbReference type="InterPro" id="IPR006140">
    <property type="entry name" value="D-isomer_DH_NAD-bd"/>
</dbReference>
<comment type="similarity">
    <text evidence="2 9">Belongs to the D-isomer specific 2-hydroxyacid dehydrogenase family.</text>
</comment>
<keyword evidence="5 9" id="KW-0560">Oxidoreductase</keyword>
<dbReference type="Pfam" id="PF19304">
    <property type="entry name" value="PGDH_inter"/>
    <property type="match status" value="1"/>
</dbReference>
<dbReference type="Pfam" id="PF02826">
    <property type="entry name" value="2-Hacid_dh_C"/>
    <property type="match status" value="1"/>
</dbReference>
<evidence type="ECO:0000256" key="7">
    <source>
        <dbReference type="ARBA" id="ARBA00023299"/>
    </source>
</evidence>
<evidence type="ECO:0000256" key="5">
    <source>
        <dbReference type="ARBA" id="ARBA00023002"/>
    </source>
</evidence>
<dbReference type="PROSITE" id="PS51671">
    <property type="entry name" value="ACT"/>
    <property type="match status" value="1"/>
</dbReference>
<dbReference type="InterPro" id="IPR029009">
    <property type="entry name" value="ASB_dom_sf"/>
</dbReference>
<dbReference type="eggNOG" id="arCOG01754">
    <property type="taxonomic scope" value="Archaea"/>
</dbReference>
<dbReference type="InterPro" id="IPR029753">
    <property type="entry name" value="D-isomer_DH_CS"/>
</dbReference>
<evidence type="ECO:0000313" key="12">
    <source>
        <dbReference type="Proteomes" id="UP000006565"/>
    </source>
</evidence>
<dbReference type="FunFam" id="3.30.1330.90:FF:000003">
    <property type="entry name" value="D-3-phosphoglycerate dehydrogenase"/>
    <property type="match status" value="1"/>
</dbReference>
<dbReference type="SUPFAM" id="SSF52283">
    <property type="entry name" value="Formate/glycerate dehydrogenase catalytic domain-like"/>
    <property type="match status" value="1"/>
</dbReference>
<sequence>MTYKVLVSDPLADEGIEILRGFCEVDINTGLSEDELIKIIGDYDGLLVRSGTEVTANVIEAAAKLKFIGRAGAGVDNIDTNAATQRGIIVANAPAGNTLAACEHTLAMMASLARKIPQATASVKRGEWKRSAFMGVELNEKTLGIVGFGRIGQELARRAIALDMKVVAYDPYINEERAKELGVEVMTLDQLFPVADFITVHTPLIKETKHLINKKSIAVMKDGVRIINCARGGIINESDLYDAIVAGKVAGAALDVYENEPPKDSKIITLDEVITTPHLGASTVEAQLNVAVSVAKQCIEVLKGGSAKFVVNAPMISPDQQDRIDPYVKLVRNMGSLLIQLVEGRIESVEIEYGGKAAEFGSGSKYITRMALKGILDPILQTPVNIVNAELAAKERGIRVSEVITDKSLGFTNLVTISIKTDKMSETVSGNVSSPEKLRIVKIGEYMTDMTPGGDVVISRHHDVPGVIGHFATIIGKYGVNIAGMQVGRNQPGEEAVMVLNVDSEVPQEAMDKILKIEGVYTAKYAHI</sequence>
<dbReference type="GeneID" id="9742787"/>
<dbReference type="Proteomes" id="UP000006565">
    <property type="component" value="Chromosome"/>
</dbReference>
<dbReference type="EMBL" id="CP002117">
    <property type="protein sequence ID" value="ADN35117.1"/>
    <property type="molecule type" value="Genomic_DNA"/>
</dbReference>
<accession>E1RFW5</accession>
<dbReference type="OrthoDB" id="7437at2157"/>
<dbReference type="KEGG" id="mpi:Mpet_0343"/>
<dbReference type="Pfam" id="PF01842">
    <property type="entry name" value="ACT"/>
    <property type="match status" value="1"/>
</dbReference>
<dbReference type="PANTHER" id="PTHR42938:SF47">
    <property type="entry name" value="HYDROXYPYRUVATE REDUCTASE"/>
    <property type="match status" value="1"/>
</dbReference>
<dbReference type="PROSITE" id="PS00670">
    <property type="entry name" value="D_2_HYDROXYACID_DH_2"/>
    <property type="match status" value="1"/>
</dbReference>
<keyword evidence="12" id="KW-1185">Reference proteome</keyword>
<dbReference type="PROSITE" id="PS00671">
    <property type="entry name" value="D_2_HYDROXYACID_DH_3"/>
    <property type="match status" value="1"/>
</dbReference>
<organism evidence="11 12">
    <name type="scientific">Methanolacinia petrolearia (strain DSM 11571 / OCM 486 / SEBR 4847)</name>
    <name type="common">Methanoplanus petrolearius</name>
    <dbReference type="NCBI Taxonomy" id="679926"/>
    <lineage>
        <taxon>Archaea</taxon>
        <taxon>Methanobacteriati</taxon>
        <taxon>Methanobacteriota</taxon>
        <taxon>Stenosarchaea group</taxon>
        <taxon>Methanomicrobia</taxon>
        <taxon>Methanomicrobiales</taxon>
        <taxon>Methanomicrobiaceae</taxon>
        <taxon>Methanolacinia</taxon>
    </lineage>
</organism>
<evidence type="ECO:0000256" key="9">
    <source>
        <dbReference type="RuleBase" id="RU363003"/>
    </source>
</evidence>
<dbReference type="SUPFAM" id="SSF51735">
    <property type="entry name" value="NAD(P)-binding Rossmann-fold domains"/>
    <property type="match status" value="1"/>
</dbReference>
<evidence type="ECO:0000256" key="3">
    <source>
        <dbReference type="ARBA" id="ARBA00013143"/>
    </source>
</evidence>
<dbReference type="Gene3D" id="3.30.70.260">
    <property type="match status" value="1"/>
</dbReference>
<dbReference type="SUPFAM" id="SSF55021">
    <property type="entry name" value="ACT-like"/>
    <property type="match status" value="1"/>
</dbReference>
<dbReference type="Gene3D" id="3.40.50.720">
    <property type="entry name" value="NAD(P)-binding Rossmann-like Domain"/>
    <property type="match status" value="2"/>
</dbReference>
<dbReference type="CDD" id="cd12173">
    <property type="entry name" value="PGDH_4"/>
    <property type="match status" value="1"/>
</dbReference>
<evidence type="ECO:0000313" key="11">
    <source>
        <dbReference type="EMBL" id="ADN35117.1"/>
    </source>
</evidence>
<dbReference type="FunFam" id="3.40.50.720:FF:000021">
    <property type="entry name" value="D-3-phosphoglycerate dehydrogenase"/>
    <property type="match status" value="1"/>
</dbReference>
<dbReference type="Gene3D" id="3.30.1330.90">
    <property type="entry name" value="D-3-phosphoglycerate dehydrogenase, domain 3"/>
    <property type="match status" value="1"/>
</dbReference>
<dbReference type="InterPro" id="IPR006139">
    <property type="entry name" value="D-isomer_2_OHA_DH_cat_dom"/>
</dbReference>
<dbReference type="NCBIfam" id="TIGR01327">
    <property type="entry name" value="PGDH"/>
    <property type="match status" value="1"/>
</dbReference>
<evidence type="ECO:0000256" key="1">
    <source>
        <dbReference type="ARBA" id="ARBA00005216"/>
    </source>
</evidence>
<dbReference type="InterPro" id="IPR045865">
    <property type="entry name" value="ACT-like_dom_sf"/>
</dbReference>
<dbReference type="AlphaFoldDB" id="E1RFW5"/>
<dbReference type="CDD" id="cd04902">
    <property type="entry name" value="ACT_3PGDH-xct"/>
    <property type="match status" value="1"/>
</dbReference>
<dbReference type="InterPro" id="IPR002912">
    <property type="entry name" value="ACT_dom"/>
</dbReference>
<dbReference type="GO" id="GO:0004617">
    <property type="term" value="F:phosphoglycerate dehydrogenase activity"/>
    <property type="evidence" value="ECO:0007669"/>
    <property type="project" value="UniProtKB-UniRule"/>
</dbReference>
<dbReference type="InterPro" id="IPR045626">
    <property type="entry name" value="PGDH_ASB_dom"/>
</dbReference>
<protein>
    <recommendedName>
        <fullName evidence="4 9">D-3-phosphoglycerate dehydrogenase</fullName>
        <ecNumber evidence="3 9">1.1.1.95</ecNumber>
    </recommendedName>
</protein>
<dbReference type="InterPro" id="IPR029752">
    <property type="entry name" value="D-isomer_DH_CS1"/>
</dbReference>